<feature type="domain" description="Gamma-glutamylcyclotransferase AIG2-like" evidence="3">
    <location>
        <begin position="3"/>
        <end position="115"/>
    </location>
</feature>
<dbReference type="InterPro" id="IPR017939">
    <property type="entry name" value="G-Glutamylcylcotransferase"/>
</dbReference>
<evidence type="ECO:0000256" key="1">
    <source>
        <dbReference type="ARBA" id="ARBA00023239"/>
    </source>
</evidence>
<dbReference type="Pfam" id="PF13772">
    <property type="entry name" value="AIG2_2"/>
    <property type="match status" value="1"/>
</dbReference>
<dbReference type="RefSeq" id="WP_053426900.1">
    <property type="nucleotide sequence ID" value="NZ_LGUE01000001.1"/>
</dbReference>
<dbReference type="PATRIC" id="fig|189381.12.peg.961"/>
<evidence type="ECO:0000313" key="4">
    <source>
        <dbReference type="EMBL" id="KON91712.1"/>
    </source>
</evidence>
<evidence type="ECO:0000259" key="3">
    <source>
        <dbReference type="Pfam" id="PF06094"/>
    </source>
</evidence>
<dbReference type="PANTHER" id="PTHR12935">
    <property type="entry name" value="GAMMA-GLUTAMYLCYCLOTRANSFERASE"/>
    <property type="match status" value="1"/>
</dbReference>
<gene>
    <name evidence="4" type="ORF">AF331_04230</name>
</gene>
<dbReference type="EMBL" id="LGUE01000001">
    <property type="protein sequence ID" value="KON91712.1"/>
    <property type="molecule type" value="Genomic_DNA"/>
</dbReference>
<dbReference type="OrthoDB" id="8538589at2"/>
<evidence type="ECO:0000313" key="5">
    <source>
        <dbReference type="Proteomes" id="UP000037405"/>
    </source>
</evidence>
<sequence>MLIFVYGNLRKHERHHSLLQNPRTISLQAYVDGVLIEPVDGQPVMTDGNEKVYGELYEIDPSVIDQLERTKEVIPAKAIQTEATVVTDHGSHKATVFAATSEDIQGSLIPSGDWKVKTFLENRPSETLYFAYGSCMDQDRFKKAGVHIHFQDCLGAGIVQDFRMDYSFVVDDGGRGDITEVPGEVMEGVVYRVNQEAVDYLFEREGVLPGWYRPAFLDVTIDGRVYKDVLTFIVKRKSPETLPPEHYALEILRGSHPYVSEGYHRKLQDQLLGLGMDEKRIRVMLNQVHAVDRDPA</sequence>
<keyword evidence="1" id="KW-0456">Lyase</keyword>
<accession>A0A0M0GQB8</accession>
<dbReference type="SUPFAM" id="SSF110857">
    <property type="entry name" value="Gamma-glutamyl cyclotransferase-like"/>
    <property type="match status" value="2"/>
</dbReference>
<name>A0A0M0GQB8_9BACI</name>
<dbReference type="Gene3D" id="3.10.490.10">
    <property type="entry name" value="Gamma-glutamyl cyclotransferase-like"/>
    <property type="match status" value="2"/>
</dbReference>
<dbReference type="Proteomes" id="UP000037405">
    <property type="component" value="Unassembled WGS sequence"/>
</dbReference>
<evidence type="ECO:0000256" key="2">
    <source>
        <dbReference type="PIRSR" id="PIRSR617939-1"/>
    </source>
</evidence>
<dbReference type="Pfam" id="PF06094">
    <property type="entry name" value="GGACT"/>
    <property type="match status" value="1"/>
</dbReference>
<dbReference type="InterPro" id="IPR013024">
    <property type="entry name" value="GGCT-like"/>
</dbReference>
<feature type="active site" description="Proton acceptor" evidence="2">
    <location>
        <position position="205"/>
    </location>
</feature>
<keyword evidence="5" id="KW-1185">Reference proteome</keyword>
<comment type="caution">
    <text evidence="4">The sequence shown here is derived from an EMBL/GenBank/DDBJ whole genome shotgun (WGS) entry which is preliminary data.</text>
</comment>
<dbReference type="InterPro" id="IPR009288">
    <property type="entry name" value="AIG2-like_dom"/>
</dbReference>
<dbReference type="GO" id="GO:0003839">
    <property type="term" value="F:gamma-glutamylcyclotransferase activity"/>
    <property type="evidence" value="ECO:0007669"/>
    <property type="project" value="InterPro"/>
</dbReference>
<dbReference type="AlphaFoldDB" id="A0A0M0GQB8"/>
<reference evidence="5" key="1">
    <citation type="submission" date="2015-07" db="EMBL/GenBank/DDBJ databases">
        <title>Fjat-14235 jcm11544.</title>
        <authorList>
            <person name="Liu B."/>
            <person name="Wang J."/>
            <person name="Zhu Y."/>
            <person name="Liu G."/>
            <person name="Chen Q."/>
            <person name="Chen Z."/>
            <person name="Lan J."/>
            <person name="Che J."/>
            <person name="Ge C."/>
            <person name="Shi H."/>
            <person name="Pan Z."/>
            <person name="Liu X."/>
        </authorList>
    </citation>
    <scope>NUCLEOTIDE SEQUENCE [LARGE SCALE GENOMIC DNA]</scope>
    <source>
        <strain evidence="5">JCM 11544</strain>
    </source>
</reference>
<dbReference type="PANTHER" id="PTHR12935:SF0">
    <property type="entry name" value="GAMMA-GLUTAMYLCYCLOTRANSFERASE"/>
    <property type="match status" value="1"/>
</dbReference>
<proteinExistence type="predicted"/>
<dbReference type="CDD" id="cd06661">
    <property type="entry name" value="GGCT_like"/>
    <property type="match status" value="2"/>
</dbReference>
<dbReference type="STRING" id="189381.GCA_900166615_03447"/>
<organism evidence="4 5">
    <name type="scientific">Rossellomorea marisflavi</name>
    <dbReference type="NCBI Taxonomy" id="189381"/>
    <lineage>
        <taxon>Bacteria</taxon>
        <taxon>Bacillati</taxon>
        <taxon>Bacillota</taxon>
        <taxon>Bacilli</taxon>
        <taxon>Bacillales</taxon>
        <taxon>Bacillaceae</taxon>
        <taxon>Rossellomorea</taxon>
    </lineage>
</organism>
<protein>
    <recommendedName>
        <fullName evidence="3">Gamma-glutamylcyclotransferase AIG2-like domain-containing protein</fullName>
    </recommendedName>
</protein>
<dbReference type="InterPro" id="IPR036568">
    <property type="entry name" value="GGCT-like_sf"/>
</dbReference>